<dbReference type="GeneID" id="72000057"/>
<dbReference type="EMBL" id="JADCUA010000008">
    <property type="protein sequence ID" value="KAH9837688.1"/>
    <property type="molecule type" value="Genomic_DNA"/>
</dbReference>
<comment type="caution">
    <text evidence="2">The sequence shown here is derived from an EMBL/GenBank/DDBJ whole genome shotgun (WGS) entry which is preliminary data.</text>
</comment>
<evidence type="ECO:0000256" key="1">
    <source>
        <dbReference type="SAM" id="MobiDB-lite"/>
    </source>
</evidence>
<organism evidence="2 3">
    <name type="scientific">Rhodofomes roseus</name>
    <dbReference type="NCBI Taxonomy" id="34475"/>
    <lineage>
        <taxon>Eukaryota</taxon>
        <taxon>Fungi</taxon>
        <taxon>Dikarya</taxon>
        <taxon>Basidiomycota</taxon>
        <taxon>Agaricomycotina</taxon>
        <taxon>Agaricomycetes</taxon>
        <taxon>Polyporales</taxon>
        <taxon>Rhodofomes</taxon>
    </lineage>
</organism>
<evidence type="ECO:0000313" key="3">
    <source>
        <dbReference type="Proteomes" id="UP000814176"/>
    </source>
</evidence>
<evidence type="ECO:0000313" key="2">
    <source>
        <dbReference type="EMBL" id="KAH9837688.1"/>
    </source>
</evidence>
<gene>
    <name evidence="2" type="ORF">C8Q71DRAFT_556477</name>
</gene>
<proteinExistence type="predicted"/>
<reference evidence="2 3" key="1">
    <citation type="journal article" date="2021" name="Environ. Microbiol.">
        <title>Gene family expansions and transcriptome signatures uncover fungal adaptations to wood decay.</title>
        <authorList>
            <person name="Hage H."/>
            <person name="Miyauchi S."/>
            <person name="Viragh M."/>
            <person name="Drula E."/>
            <person name="Min B."/>
            <person name="Chaduli D."/>
            <person name="Navarro D."/>
            <person name="Favel A."/>
            <person name="Norest M."/>
            <person name="Lesage-Meessen L."/>
            <person name="Balint B."/>
            <person name="Merenyi Z."/>
            <person name="de Eugenio L."/>
            <person name="Morin E."/>
            <person name="Martinez A.T."/>
            <person name="Baldrian P."/>
            <person name="Stursova M."/>
            <person name="Martinez M.J."/>
            <person name="Novotny C."/>
            <person name="Magnuson J.K."/>
            <person name="Spatafora J.W."/>
            <person name="Maurice S."/>
            <person name="Pangilinan J."/>
            <person name="Andreopoulos W."/>
            <person name="LaButti K."/>
            <person name="Hundley H."/>
            <person name="Na H."/>
            <person name="Kuo A."/>
            <person name="Barry K."/>
            <person name="Lipzen A."/>
            <person name="Henrissat B."/>
            <person name="Riley R."/>
            <person name="Ahrendt S."/>
            <person name="Nagy L.G."/>
            <person name="Grigoriev I.V."/>
            <person name="Martin F."/>
            <person name="Rosso M.N."/>
        </authorList>
    </citation>
    <scope>NUCLEOTIDE SEQUENCE [LARGE SCALE GENOMIC DNA]</scope>
    <source>
        <strain evidence="2 3">CIRM-BRFM 1785</strain>
    </source>
</reference>
<name>A0ABQ8KI91_9APHY</name>
<feature type="compositionally biased region" description="Basic and acidic residues" evidence="1">
    <location>
        <begin position="150"/>
        <end position="163"/>
    </location>
</feature>
<protein>
    <submittedName>
        <fullName evidence="2">Uncharacterized protein</fullName>
    </submittedName>
</protein>
<sequence>MNPTVQGRPPEDEVGTARFTVQSSDVLADMRMNITEEGSERVIWYKASISITPWQAMIGSAGCVKERFLADDEIVEHFVENGTSTILWTIHRPKRGWYIRLRTPSFPPDVFIPLLPLPQTSPYYLDSALTFACRNPPPFSLTISPTPNRQRKDSNETSEKTSETEEDIATHEYPPTPPPLAPSVVVHPPSPRMTQPKLGNYDFKAPPGRHATSSPPAKPPITHFVLSPQSRVTPQQAERSSLFTRMFSALKTNAPAHSYSFTLSPIPDPWAPSSPSTPGRHRDAVPATPVPLLTFSDQTPVWTVNSVSGVIEIDMKLVRSLGVETGFYLAVALTYLDFVSDRESYLAALND</sequence>
<dbReference type="RefSeq" id="XP_047779726.1">
    <property type="nucleotide sequence ID" value="XM_047919325.1"/>
</dbReference>
<accession>A0ABQ8KI91</accession>
<keyword evidence="3" id="KW-1185">Reference proteome</keyword>
<feature type="region of interest" description="Disordered" evidence="1">
    <location>
        <begin position="140"/>
        <end position="217"/>
    </location>
</feature>
<dbReference type="Proteomes" id="UP000814176">
    <property type="component" value="Unassembled WGS sequence"/>
</dbReference>